<feature type="region of interest" description="Disordered" evidence="6">
    <location>
        <begin position="334"/>
        <end position="406"/>
    </location>
</feature>
<dbReference type="STRING" id="48709.A0A1D2MZQ7"/>
<dbReference type="InterPro" id="IPR018114">
    <property type="entry name" value="TRYPSIN_HIS"/>
</dbReference>
<keyword evidence="1 9" id="KW-0645">Protease</keyword>
<dbReference type="FunFam" id="2.40.10.10:FF:000060">
    <property type="entry name" value="Acrosin"/>
    <property type="match status" value="1"/>
</dbReference>
<evidence type="ECO:0000313" key="9">
    <source>
        <dbReference type="EMBL" id="ODM98509.1"/>
    </source>
</evidence>
<dbReference type="AlphaFoldDB" id="A0A1D2MZQ7"/>
<dbReference type="InterPro" id="IPR001314">
    <property type="entry name" value="Peptidase_S1A"/>
</dbReference>
<gene>
    <name evidence="9" type="ORF">Ocin01_08171</name>
</gene>
<accession>A0A1D2MZQ7</accession>
<sequence length="630" mass="70127">MLGSIRVNIIFQKRMWKQILLLALVWEPSFGWRWKTSDAIIQEVWPETDALKSKRASDSTAQRTPKSPSPKGVDPDDDFLVFDGHYFKPNEVPPPPEFMVPHSNWLGMPAPKQQGNRAGLRPIVTERTHSKDTHAKVKTKDNISYTSKNKTSEVVSSSDAQNVFATPTSVDDFHNEEVANLKEQQELFKDAPSCFTTTDTPGKCIAFKHCFPVVFNVIDGDLRNPGLAKLLYQASGPCNATLEVEFAFRKLADEKKFLDVKFYNQTICCPGFKHPPELLLNAWANDIRNTRLSSDTKHASTDSVPKISASISETLSSRTIPTATVSGRFPTVGIHESSVELEDNDTVEDDSTEDDGIVVTVEEEIMKENSTDQASASTSERRGDRDKGQEAEPSIKPTVFHSMPAPNLSPAKCRNQQFEMPRGHWPWMVALVISSRHICSGALVDEKHVVTAAHCVHTLDETEVRKLRIILGDRVMYSSVDGPHFWRKANKIITHSNYNQRTFASDIALIKLNSAVPFSKNIQPISLPDPVPPEHIRPTIGKAIVAGWSGADIGQVSFEARTEVETVVEIMDKKECRELYRGFALSGLALNTFCTKPANNTCVADSGAPLVTRIRNCWELHGVRINNDLA</sequence>
<comment type="caution">
    <text evidence="9">The sequence shown here is derived from an EMBL/GenBank/DDBJ whole genome shotgun (WGS) entry which is preliminary data.</text>
</comment>
<keyword evidence="4" id="KW-1015">Disulfide bond</keyword>
<evidence type="ECO:0000256" key="7">
    <source>
        <dbReference type="SAM" id="SignalP"/>
    </source>
</evidence>
<dbReference type="InterPro" id="IPR001254">
    <property type="entry name" value="Trypsin_dom"/>
</dbReference>
<feature type="region of interest" description="Disordered" evidence="6">
    <location>
        <begin position="51"/>
        <end position="75"/>
    </location>
</feature>
<dbReference type="GO" id="GO:0004252">
    <property type="term" value="F:serine-type endopeptidase activity"/>
    <property type="evidence" value="ECO:0007669"/>
    <property type="project" value="InterPro"/>
</dbReference>
<name>A0A1D2MZQ7_ORCCI</name>
<evidence type="ECO:0000256" key="5">
    <source>
        <dbReference type="ARBA" id="ARBA00024195"/>
    </source>
</evidence>
<dbReference type="SMART" id="SM00020">
    <property type="entry name" value="Tryp_SPc"/>
    <property type="match status" value="1"/>
</dbReference>
<dbReference type="InterPro" id="IPR051487">
    <property type="entry name" value="Ser/Thr_Proteases_Immune/Dev"/>
</dbReference>
<evidence type="ECO:0000259" key="8">
    <source>
        <dbReference type="PROSITE" id="PS50240"/>
    </source>
</evidence>
<dbReference type="CDD" id="cd00190">
    <property type="entry name" value="Tryp_SPc"/>
    <property type="match status" value="1"/>
</dbReference>
<dbReference type="Gene3D" id="2.40.10.10">
    <property type="entry name" value="Trypsin-like serine proteases"/>
    <property type="match status" value="1"/>
</dbReference>
<protein>
    <submittedName>
        <fullName evidence="9">Serine protease 45</fullName>
    </submittedName>
</protein>
<dbReference type="InterPro" id="IPR009003">
    <property type="entry name" value="Peptidase_S1_PA"/>
</dbReference>
<feature type="signal peptide" evidence="7">
    <location>
        <begin position="1"/>
        <end position="31"/>
    </location>
</feature>
<dbReference type="PANTHER" id="PTHR24256">
    <property type="entry name" value="TRYPTASE-RELATED"/>
    <property type="match status" value="1"/>
</dbReference>
<comment type="similarity">
    <text evidence="5">Belongs to the peptidase S1 family. CLIP subfamily.</text>
</comment>
<keyword evidence="7" id="KW-0732">Signal</keyword>
<feature type="compositionally biased region" description="Acidic residues" evidence="6">
    <location>
        <begin position="339"/>
        <end position="363"/>
    </location>
</feature>
<dbReference type="PRINTS" id="PR00722">
    <property type="entry name" value="CHYMOTRYPSIN"/>
</dbReference>
<dbReference type="Pfam" id="PF00089">
    <property type="entry name" value="Trypsin"/>
    <property type="match status" value="1"/>
</dbReference>
<evidence type="ECO:0000256" key="1">
    <source>
        <dbReference type="ARBA" id="ARBA00022670"/>
    </source>
</evidence>
<dbReference type="Proteomes" id="UP000094527">
    <property type="component" value="Unassembled WGS sequence"/>
</dbReference>
<dbReference type="InterPro" id="IPR043504">
    <property type="entry name" value="Peptidase_S1_PA_chymotrypsin"/>
</dbReference>
<dbReference type="OrthoDB" id="6147874at2759"/>
<evidence type="ECO:0000256" key="3">
    <source>
        <dbReference type="ARBA" id="ARBA00022825"/>
    </source>
</evidence>
<feature type="domain" description="Peptidase S1" evidence="8">
    <location>
        <begin position="408"/>
        <end position="623"/>
    </location>
</feature>
<reference evidence="9 10" key="1">
    <citation type="journal article" date="2016" name="Genome Biol. Evol.">
        <title>Gene Family Evolution Reflects Adaptation to Soil Environmental Stressors in the Genome of the Collembolan Orchesella cincta.</title>
        <authorList>
            <person name="Faddeeva-Vakhrusheva A."/>
            <person name="Derks M.F."/>
            <person name="Anvar S.Y."/>
            <person name="Agamennone V."/>
            <person name="Suring W."/>
            <person name="Smit S."/>
            <person name="van Straalen N.M."/>
            <person name="Roelofs D."/>
        </authorList>
    </citation>
    <scope>NUCLEOTIDE SEQUENCE [LARGE SCALE GENOMIC DNA]</scope>
    <source>
        <tissue evidence="9">Mixed pool</tissue>
    </source>
</reference>
<dbReference type="PROSITE" id="PS50240">
    <property type="entry name" value="TRYPSIN_DOM"/>
    <property type="match status" value="1"/>
</dbReference>
<keyword evidence="10" id="KW-1185">Reference proteome</keyword>
<organism evidence="9 10">
    <name type="scientific">Orchesella cincta</name>
    <name type="common">Springtail</name>
    <name type="synonym">Podura cincta</name>
    <dbReference type="NCBI Taxonomy" id="48709"/>
    <lineage>
        <taxon>Eukaryota</taxon>
        <taxon>Metazoa</taxon>
        <taxon>Ecdysozoa</taxon>
        <taxon>Arthropoda</taxon>
        <taxon>Hexapoda</taxon>
        <taxon>Collembola</taxon>
        <taxon>Entomobryomorpha</taxon>
        <taxon>Entomobryoidea</taxon>
        <taxon>Orchesellidae</taxon>
        <taxon>Orchesellinae</taxon>
        <taxon>Orchesella</taxon>
    </lineage>
</organism>
<dbReference type="SUPFAM" id="SSF50494">
    <property type="entry name" value="Trypsin-like serine proteases"/>
    <property type="match status" value="1"/>
</dbReference>
<keyword evidence="2" id="KW-0378">Hydrolase</keyword>
<feature type="compositionally biased region" description="Basic and acidic residues" evidence="6">
    <location>
        <begin position="379"/>
        <end position="390"/>
    </location>
</feature>
<proteinExistence type="inferred from homology"/>
<keyword evidence="3" id="KW-0720">Serine protease</keyword>
<evidence type="ECO:0000256" key="2">
    <source>
        <dbReference type="ARBA" id="ARBA00022801"/>
    </source>
</evidence>
<dbReference type="GO" id="GO:0006508">
    <property type="term" value="P:proteolysis"/>
    <property type="evidence" value="ECO:0007669"/>
    <property type="project" value="UniProtKB-KW"/>
</dbReference>
<evidence type="ECO:0000256" key="4">
    <source>
        <dbReference type="ARBA" id="ARBA00023157"/>
    </source>
</evidence>
<dbReference type="EMBL" id="LJIJ01000347">
    <property type="protein sequence ID" value="ODM98509.1"/>
    <property type="molecule type" value="Genomic_DNA"/>
</dbReference>
<dbReference type="PROSITE" id="PS00134">
    <property type="entry name" value="TRYPSIN_HIS"/>
    <property type="match status" value="1"/>
</dbReference>
<feature type="chain" id="PRO_5008904796" evidence="7">
    <location>
        <begin position="32"/>
        <end position="630"/>
    </location>
</feature>
<evidence type="ECO:0000313" key="10">
    <source>
        <dbReference type="Proteomes" id="UP000094527"/>
    </source>
</evidence>
<evidence type="ECO:0000256" key="6">
    <source>
        <dbReference type="SAM" id="MobiDB-lite"/>
    </source>
</evidence>